<dbReference type="HOGENOM" id="CLU_187871_0_0_1"/>
<comment type="similarity">
    <text evidence="1">Belongs to the prefoldin subunit beta family.</text>
</comment>
<reference evidence="3" key="1">
    <citation type="submission" date="2015-01" db="EMBL/GenBank/DDBJ databases">
        <title>The Genome Sequence of Cryptococcus gattii CA1280.</title>
        <authorList>
            <consortium name="The Broad Institute Genomics Platform"/>
            <person name="Cuomo C."/>
            <person name="Litvintseva A."/>
            <person name="Chen Y."/>
            <person name="Heitman J."/>
            <person name="Sun S."/>
            <person name="Springer D."/>
            <person name="Dromer F."/>
            <person name="Young S."/>
            <person name="Zeng Q."/>
            <person name="Gargeya S."/>
            <person name="Abouelleil A."/>
            <person name="Alvarado L."/>
            <person name="Chapman S.B."/>
            <person name="Gainer-Dewar J."/>
            <person name="Goldberg J."/>
            <person name="Griggs A."/>
            <person name="Gujja S."/>
            <person name="Hansen M."/>
            <person name="Howarth C."/>
            <person name="Imamovic A."/>
            <person name="Larimer J."/>
            <person name="Murphy C."/>
            <person name="Naylor J."/>
            <person name="Pearson M."/>
            <person name="Priest M."/>
            <person name="Roberts A."/>
            <person name="Saif S."/>
            <person name="Shea T."/>
            <person name="Sykes S."/>
            <person name="Wortman J."/>
            <person name="Nusbaum C."/>
            <person name="Birren B."/>
        </authorList>
    </citation>
    <scope>NUCLEOTIDE SEQUENCE [LARGE SCALE GENOMIC DNA]</scope>
    <source>
        <strain evidence="3">CA1280</strain>
    </source>
</reference>
<dbReference type="GO" id="GO:0051082">
    <property type="term" value="F:unfolded protein binding"/>
    <property type="evidence" value="ECO:0007669"/>
    <property type="project" value="TreeGrafter"/>
</dbReference>
<dbReference type="Gene3D" id="1.10.287.370">
    <property type="match status" value="1"/>
</dbReference>
<dbReference type="PANTHER" id="PTHR20903:SF0">
    <property type="entry name" value="PREFOLDIN SUBUNIT 1"/>
    <property type="match status" value="1"/>
</dbReference>
<sequence>MSTLSDDTLRKILVQIQTQAITSQKQLTVVKAQITSKEKERRILALQVKELGNVPGDGGMYKGVGKM</sequence>
<dbReference type="GO" id="GO:0044183">
    <property type="term" value="F:protein folding chaperone"/>
    <property type="evidence" value="ECO:0007669"/>
    <property type="project" value="TreeGrafter"/>
</dbReference>
<dbReference type="SUPFAM" id="SSF46579">
    <property type="entry name" value="Prefoldin"/>
    <property type="match status" value="1"/>
</dbReference>
<dbReference type="PANTHER" id="PTHR20903">
    <property type="entry name" value="PREFOLDIN SUBUNIT 1-RELATED"/>
    <property type="match status" value="1"/>
</dbReference>
<name>A0A0D0VG34_CRYGA</name>
<keyword evidence="2" id="KW-0143">Chaperone</keyword>
<dbReference type="AlphaFoldDB" id="A0A0D0VG34"/>
<dbReference type="OrthoDB" id="2015447at2759"/>
<proteinExistence type="inferred from homology"/>
<evidence type="ECO:0000313" key="3">
    <source>
        <dbReference type="EMBL" id="KIR46421.1"/>
    </source>
</evidence>
<organism evidence="3">
    <name type="scientific">Cryptococcus bacillisporus CA1280</name>
    <dbReference type="NCBI Taxonomy" id="1296109"/>
    <lineage>
        <taxon>Eukaryota</taxon>
        <taxon>Fungi</taxon>
        <taxon>Dikarya</taxon>
        <taxon>Basidiomycota</taxon>
        <taxon>Agaricomycotina</taxon>
        <taxon>Tremellomycetes</taxon>
        <taxon>Tremellales</taxon>
        <taxon>Cryptococcaceae</taxon>
        <taxon>Cryptococcus</taxon>
        <taxon>Cryptococcus gattii species complex</taxon>
    </lineage>
</organism>
<dbReference type="EMBL" id="KN847984">
    <property type="protein sequence ID" value="KIR46421.1"/>
    <property type="molecule type" value="Genomic_DNA"/>
</dbReference>
<accession>A0A0D0VG34</accession>
<protein>
    <recommendedName>
        <fullName evidence="4">Prefoldin subunit 1</fullName>
    </recommendedName>
</protein>
<evidence type="ECO:0000256" key="1">
    <source>
        <dbReference type="ARBA" id="ARBA00008045"/>
    </source>
</evidence>
<evidence type="ECO:0000256" key="2">
    <source>
        <dbReference type="ARBA" id="ARBA00023186"/>
    </source>
</evidence>
<gene>
    <name evidence="3" type="ORF">I312_04476</name>
</gene>
<dbReference type="InterPro" id="IPR009053">
    <property type="entry name" value="Prefoldin"/>
</dbReference>
<evidence type="ECO:0008006" key="4">
    <source>
        <dbReference type="Google" id="ProtNLM"/>
    </source>
</evidence>
<dbReference type="GO" id="GO:0005737">
    <property type="term" value="C:cytoplasm"/>
    <property type="evidence" value="ECO:0007669"/>
    <property type="project" value="TreeGrafter"/>
</dbReference>